<dbReference type="Gene3D" id="3.60.10.10">
    <property type="entry name" value="Endonuclease/exonuclease/phosphatase"/>
    <property type="match status" value="1"/>
</dbReference>
<protein>
    <submittedName>
        <fullName evidence="1">Zinc knuckle CX2CX4HX4C containing protein</fullName>
    </submittedName>
</protein>
<sequence length="234" mass="26847">MHAQVNTRVDNKTLFCSFIYADNYYMDRRALWSNLVGHAGLMRNKPWVLLGDFNAALNFEDHSAGGYELNVARHDFKECVQAMEEGFREIIESEWSINVEGFAMLRVVTRLKGLKSPFRKLLHNYGNLHEQVNKIHTELDEAQKAIDRDPSSSTLHEEHAHYLLAFKEAQLDKERFLKQKAKVPDVFDDEVKSAIFSMADDRAPGPDGFTVAFFKKAWDVVGGDITCAIRDFFL</sequence>
<proteinExistence type="predicted"/>
<dbReference type="EMBL" id="BQNB010009420">
    <property type="protein sequence ID" value="GJS63303.1"/>
    <property type="molecule type" value="Genomic_DNA"/>
</dbReference>
<reference evidence="1" key="1">
    <citation type="journal article" date="2022" name="Int. J. Mol. Sci.">
        <title>Draft Genome of Tanacetum Coccineum: Genomic Comparison of Closely Related Tanacetum-Family Plants.</title>
        <authorList>
            <person name="Yamashiro T."/>
            <person name="Shiraishi A."/>
            <person name="Nakayama K."/>
            <person name="Satake H."/>
        </authorList>
    </citation>
    <scope>NUCLEOTIDE SEQUENCE</scope>
</reference>
<accession>A0ABQ4XEC9</accession>
<reference evidence="1" key="2">
    <citation type="submission" date="2022-01" db="EMBL/GenBank/DDBJ databases">
        <authorList>
            <person name="Yamashiro T."/>
            <person name="Shiraishi A."/>
            <person name="Satake H."/>
            <person name="Nakayama K."/>
        </authorList>
    </citation>
    <scope>NUCLEOTIDE SEQUENCE</scope>
</reference>
<name>A0ABQ4XEC9_9ASTR</name>
<evidence type="ECO:0000313" key="2">
    <source>
        <dbReference type="Proteomes" id="UP001151760"/>
    </source>
</evidence>
<evidence type="ECO:0000313" key="1">
    <source>
        <dbReference type="EMBL" id="GJS63303.1"/>
    </source>
</evidence>
<organism evidence="1 2">
    <name type="scientific">Tanacetum coccineum</name>
    <dbReference type="NCBI Taxonomy" id="301880"/>
    <lineage>
        <taxon>Eukaryota</taxon>
        <taxon>Viridiplantae</taxon>
        <taxon>Streptophyta</taxon>
        <taxon>Embryophyta</taxon>
        <taxon>Tracheophyta</taxon>
        <taxon>Spermatophyta</taxon>
        <taxon>Magnoliopsida</taxon>
        <taxon>eudicotyledons</taxon>
        <taxon>Gunneridae</taxon>
        <taxon>Pentapetalae</taxon>
        <taxon>asterids</taxon>
        <taxon>campanulids</taxon>
        <taxon>Asterales</taxon>
        <taxon>Asteraceae</taxon>
        <taxon>Asteroideae</taxon>
        <taxon>Anthemideae</taxon>
        <taxon>Anthemidinae</taxon>
        <taxon>Tanacetum</taxon>
    </lineage>
</organism>
<dbReference type="SUPFAM" id="SSF56219">
    <property type="entry name" value="DNase I-like"/>
    <property type="match status" value="1"/>
</dbReference>
<comment type="caution">
    <text evidence="1">The sequence shown here is derived from an EMBL/GenBank/DDBJ whole genome shotgun (WGS) entry which is preliminary data.</text>
</comment>
<keyword evidence="2" id="KW-1185">Reference proteome</keyword>
<dbReference type="Proteomes" id="UP001151760">
    <property type="component" value="Unassembled WGS sequence"/>
</dbReference>
<gene>
    <name evidence="1" type="ORF">Tco_0677867</name>
</gene>
<dbReference type="InterPro" id="IPR036691">
    <property type="entry name" value="Endo/exonu/phosph_ase_sf"/>
</dbReference>